<keyword evidence="3 5" id="KW-0862">Zinc</keyword>
<sequence>MIRFMVVAVFFFTAEATENPRLVYPRLLEERSMDGRMVLHLHDDLTLNLRKASVAASEFRVLENIDGHDVTHFFKGEDIDRHLHEDENQFASVHVMKRENGVEIEGVVGPDHRIQPMPQMERSEEGLIPHFIHKIERKEMFDSEVQPRWNAGAQSLDERSSGTQSVPVQVEVEIFVVSDNRHHTHFGTTEKLIMYICVHVNSMNIRYAETSNPRVRFLLVGVERDKHSTYRQGDGIYMNSSPTLDAFKRYAGSKKHEFGNPDVTYLMTGYDTYNPGPNNAKQTNTLGVGFVGGLCTDFFVALGEDTAGLYNGMHTMAHETAHLLGASHDESEPKEWIPGDPGSKTCKWNLGYLMSYVDGGTRHHRFSWCSLRQIRNLVVLRGRVCWMTNNPGHKNEGRYAGMYVKPNDYCSKLVFPGKNNVTADMGPEYAGKCRLKCQYPEYSRKCTTYGCYSYVTTHYRIDPSLDYMSCGGRKVCMQGICTPVEDVITAKPNITTAKPGVTTEVPDTEPPKPGDDQCRCDCSTTVATTTATGYGPRVPSKRRKQRTGQ</sequence>
<dbReference type="PANTHER" id="PTHR11905:SF159">
    <property type="entry name" value="ADAM METALLOPROTEASE"/>
    <property type="match status" value="1"/>
</dbReference>
<dbReference type="GO" id="GO:0046872">
    <property type="term" value="F:metal ion binding"/>
    <property type="evidence" value="ECO:0007669"/>
    <property type="project" value="UniProtKB-KW"/>
</dbReference>
<feature type="active site" evidence="5">
    <location>
        <position position="319"/>
    </location>
</feature>
<evidence type="ECO:0000256" key="2">
    <source>
        <dbReference type="ARBA" id="ARBA00022801"/>
    </source>
</evidence>
<dbReference type="InterPro" id="IPR024079">
    <property type="entry name" value="MetalloPept_cat_dom_sf"/>
</dbReference>
<feature type="region of interest" description="Disordered" evidence="6">
    <location>
        <begin position="529"/>
        <end position="549"/>
    </location>
</feature>
<protein>
    <recommendedName>
        <fullName evidence="8">Peptidase M12B domain-containing protein</fullName>
    </recommendedName>
</protein>
<dbReference type="AlphaFoldDB" id="G3MQ88"/>
<dbReference type="GO" id="GO:0006509">
    <property type="term" value="P:membrane protein ectodomain proteolysis"/>
    <property type="evidence" value="ECO:0007669"/>
    <property type="project" value="TreeGrafter"/>
</dbReference>
<feature type="binding site" evidence="5">
    <location>
        <position position="318"/>
    </location>
    <ligand>
        <name>Zn(2+)</name>
        <dbReference type="ChEBI" id="CHEBI:29105"/>
        <note>catalytic</note>
    </ligand>
</feature>
<dbReference type="EMBL" id="JO844039">
    <property type="protein sequence ID" value="AEO35656.1"/>
    <property type="molecule type" value="mRNA"/>
</dbReference>
<evidence type="ECO:0000313" key="9">
    <source>
        <dbReference type="EMBL" id="AEO35656.1"/>
    </source>
</evidence>
<feature type="binding site" evidence="5">
    <location>
        <position position="328"/>
    </location>
    <ligand>
        <name>Zn(2+)</name>
        <dbReference type="ChEBI" id="CHEBI:29105"/>
        <note>catalytic</note>
    </ligand>
</feature>
<keyword evidence="2" id="KW-0378">Hydrolase</keyword>
<comment type="caution">
    <text evidence="5">Lacks conserved residue(s) required for the propagation of feature annotation.</text>
</comment>
<keyword evidence="4" id="KW-0482">Metalloprotease</keyword>
<evidence type="ECO:0000256" key="7">
    <source>
        <dbReference type="SAM" id="SignalP"/>
    </source>
</evidence>
<reference evidence="9" key="1">
    <citation type="journal article" date="2011" name="PLoS ONE">
        <title>A deep insight into the sialotranscriptome of the gulf coast tick, Amblyomma maculatum.</title>
        <authorList>
            <person name="Karim S."/>
            <person name="Singh P."/>
            <person name="Ribeiro J.M."/>
        </authorList>
    </citation>
    <scope>NUCLEOTIDE SEQUENCE</scope>
    <source>
        <tissue evidence="9">Salivary gland</tissue>
    </source>
</reference>
<proteinExistence type="evidence at transcript level"/>
<keyword evidence="5" id="KW-0479">Metal-binding</keyword>
<evidence type="ECO:0000256" key="6">
    <source>
        <dbReference type="SAM" id="MobiDB-lite"/>
    </source>
</evidence>
<dbReference type="Gene3D" id="3.40.390.10">
    <property type="entry name" value="Collagenase (Catalytic Domain)"/>
    <property type="match status" value="1"/>
</dbReference>
<dbReference type="PANTHER" id="PTHR11905">
    <property type="entry name" value="ADAM A DISINTEGRIN AND METALLOPROTEASE DOMAIN"/>
    <property type="match status" value="1"/>
</dbReference>
<feature type="signal peptide" evidence="7">
    <location>
        <begin position="1"/>
        <end position="16"/>
    </location>
</feature>
<dbReference type="CDD" id="cd04272">
    <property type="entry name" value="ZnMc_salivary_gland_MPs"/>
    <property type="match status" value="1"/>
</dbReference>
<name>G3MQ88_AMBMU</name>
<feature type="binding site" evidence="5">
    <location>
        <position position="322"/>
    </location>
    <ligand>
        <name>Zn(2+)</name>
        <dbReference type="ChEBI" id="CHEBI:29105"/>
        <note>catalytic</note>
    </ligand>
</feature>
<feature type="domain" description="Peptidase M12B" evidence="8">
    <location>
        <begin position="170"/>
        <end position="390"/>
    </location>
</feature>
<evidence type="ECO:0000256" key="3">
    <source>
        <dbReference type="ARBA" id="ARBA00022833"/>
    </source>
</evidence>
<accession>G3MQ88</accession>
<evidence type="ECO:0000256" key="4">
    <source>
        <dbReference type="ARBA" id="ARBA00023049"/>
    </source>
</evidence>
<keyword evidence="1" id="KW-0645">Protease</keyword>
<feature type="chain" id="PRO_5003447747" description="Peptidase M12B domain-containing protein" evidence="7">
    <location>
        <begin position="17"/>
        <end position="549"/>
    </location>
</feature>
<feature type="region of interest" description="Disordered" evidence="6">
    <location>
        <begin position="498"/>
        <end position="517"/>
    </location>
</feature>
<dbReference type="GO" id="GO:0004222">
    <property type="term" value="F:metalloendopeptidase activity"/>
    <property type="evidence" value="ECO:0007669"/>
    <property type="project" value="InterPro"/>
</dbReference>
<dbReference type="PROSITE" id="PS50215">
    <property type="entry name" value="ADAM_MEPRO"/>
    <property type="match status" value="1"/>
</dbReference>
<dbReference type="Pfam" id="PF13688">
    <property type="entry name" value="Reprolysin_5"/>
    <property type="match status" value="1"/>
</dbReference>
<dbReference type="InterPro" id="IPR034030">
    <property type="entry name" value="ZnMc_salivary_gland_MPs"/>
</dbReference>
<evidence type="ECO:0000259" key="8">
    <source>
        <dbReference type="PROSITE" id="PS50215"/>
    </source>
</evidence>
<keyword evidence="7" id="KW-0732">Signal</keyword>
<evidence type="ECO:0000256" key="1">
    <source>
        <dbReference type="ARBA" id="ARBA00022670"/>
    </source>
</evidence>
<organism evidence="9">
    <name type="scientific">Amblyomma maculatum</name>
    <name type="common">Gulf Coast tick</name>
    <dbReference type="NCBI Taxonomy" id="34609"/>
    <lineage>
        <taxon>Eukaryota</taxon>
        <taxon>Metazoa</taxon>
        <taxon>Ecdysozoa</taxon>
        <taxon>Arthropoda</taxon>
        <taxon>Chelicerata</taxon>
        <taxon>Arachnida</taxon>
        <taxon>Acari</taxon>
        <taxon>Parasitiformes</taxon>
        <taxon>Ixodida</taxon>
        <taxon>Ixodoidea</taxon>
        <taxon>Ixodidae</taxon>
        <taxon>Amblyomminae</taxon>
        <taxon>Amblyomma</taxon>
    </lineage>
</organism>
<feature type="compositionally biased region" description="Basic residues" evidence="6">
    <location>
        <begin position="539"/>
        <end position="549"/>
    </location>
</feature>
<evidence type="ECO:0000256" key="5">
    <source>
        <dbReference type="PROSITE-ProRule" id="PRU00276"/>
    </source>
</evidence>
<dbReference type="SUPFAM" id="SSF55486">
    <property type="entry name" value="Metalloproteases ('zincins'), catalytic domain"/>
    <property type="match status" value="1"/>
</dbReference>
<dbReference type="InterPro" id="IPR001590">
    <property type="entry name" value="Peptidase_M12B"/>
</dbReference>